<gene>
    <name evidence="10" type="ORF">EV138_7065</name>
</gene>
<evidence type="ECO:0000256" key="1">
    <source>
        <dbReference type="ARBA" id="ARBA00000971"/>
    </source>
</evidence>
<evidence type="ECO:0000256" key="8">
    <source>
        <dbReference type="SAM" id="SignalP"/>
    </source>
</evidence>
<feature type="signal peptide" evidence="8">
    <location>
        <begin position="1"/>
        <end position="18"/>
    </location>
</feature>
<dbReference type="SUPFAM" id="SSF54534">
    <property type="entry name" value="FKBP-like"/>
    <property type="match status" value="1"/>
</dbReference>
<dbReference type="GO" id="GO:0003755">
    <property type="term" value="F:peptidyl-prolyl cis-trans isomerase activity"/>
    <property type="evidence" value="ECO:0007669"/>
    <property type="project" value="UniProtKB-KW"/>
</dbReference>
<dbReference type="AlphaFoldDB" id="A0A4R7SV04"/>
<accession>A0A4R7SV04</accession>
<feature type="domain" description="PPIase FKBP-type" evidence="9">
    <location>
        <begin position="75"/>
        <end position="166"/>
    </location>
</feature>
<dbReference type="EMBL" id="SOCE01000003">
    <property type="protein sequence ID" value="TDU82177.1"/>
    <property type="molecule type" value="Genomic_DNA"/>
</dbReference>
<evidence type="ECO:0000256" key="7">
    <source>
        <dbReference type="SAM" id="MobiDB-lite"/>
    </source>
</evidence>
<feature type="compositionally biased region" description="Low complexity" evidence="7">
    <location>
        <begin position="248"/>
        <end position="263"/>
    </location>
</feature>
<dbReference type="PANTHER" id="PTHR43811">
    <property type="entry name" value="FKBP-TYPE PEPTIDYL-PROLYL CIS-TRANS ISOMERASE FKPA"/>
    <property type="match status" value="1"/>
</dbReference>
<dbReference type="InterPro" id="IPR046357">
    <property type="entry name" value="PPIase_dom_sf"/>
</dbReference>
<evidence type="ECO:0000256" key="5">
    <source>
        <dbReference type="ARBA" id="ARBA00023235"/>
    </source>
</evidence>
<dbReference type="Proteomes" id="UP000295151">
    <property type="component" value="Unassembled WGS sequence"/>
</dbReference>
<comment type="similarity">
    <text evidence="2">Belongs to the FKBP-type PPIase family.</text>
</comment>
<keyword evidence="4 6" id="KW-0697">Rotamase</keyword>
<protein>
    <recommendedName>
        <fullName evidence="3 6">peptidylprolyl isomerase</fullName>
        <ecNumber evidence="3 6">5.2.1.8</ecNumber>
    </recommendedName>
</protein>
<reference evidence="10 11" key="1">
    <citation type="submission" date="2019-03" db="EMBL/GenBank/DDBJ databases">
        <title>Genomic Encyclopedia of Type Strains, Phase III (KMG-III): the genomes of soil and plant-associated and newly described type strains.</title>
        <authorList>
            <person name="Whitman W."/>
        </authorList>
    </citation>
    <scope>NUCLEOTIDE SEQUENCE [LARGE SCALE GENOMIC DNA]</scope>
    <source>
        <strain evidence="10 11">VKM Ac-2575</strain>
    </source>
</reference>
<evidence type="ECO:0000256" key="4">
    <source>
        <dbReference type="ARBA" id="ARBA00023110"/>
    </source>
</evidence>
<keyword evidence="5 6" id="KW-0413">Isomerase</keyword>
<evidence type="ECO:0000313" key="10">
    <source>
        <dbReference type="EMBL" id="TDU82177.1"/>
    </source>
</evidence>
<organism evidence="10 11">
    <name type="scientific">Kribbella voronezhensis</name>
    <dbReference type="NCBI Taxonomy" id="2512212"/>
    <lineage>
        <taxon>Bacteria</taxon>
        <taxon>Bacillati</taxon>
        <taxon>Actinomycetota</taxon>
        <taxon>Actinomycetes</taxon>
        <taxon>Propionibacteriales</taxon>
        <taxon>Kribbellaceae</taxon>
        <taxon>Kribbella</taxon>
    </lineage>
</organism>
<dbReference type="Gene3D" id="3.10.50.40">
    <property type="match status" value="1"/>
</dbReference>
<dbReference type="PROSITE" id="PS50059">
    <property type="entry name" value="FKBP_PPIASE"/>
    <property type="match status" value="1"/>
</dbReference>
<dbReference type="PROSITE" id="PS51257">
    <property type="entry name" value="PROKAR_LIPOPROTEIN"/>
    <property type="match status" value="1"/>
</dbReference>
<dbReference type="EC" id="5.2.1.8" evidence="3 6"/>
<evidence type="ECO:0000256" key="3">
    <source>
        <dbReference type="ARBA" id="ARBA00013194"/>
    </source>
</evidence>
<evidence type="ECO:0000313" key="11">
    <source>
        <dbReference type="Proteomes" id="UP000295151"/>
    </source>
</evidence>
<comment type="catalytic activity">
    <reaction evidence="1 6">
        <text>[protein]-peptidylproline (omega=180) = [protein]-peptidylproline (omega=0)</text>
        <dbReference type="Rhea" id="RHEA:16237"/>
        <dbReference type="Rhea" id="RHEA-COMP:10747"/>
        <dbReference type="Rhea" id="RHEA-COMP:10748"/>
        <dbReference type="ChEBI" id="CHEBI:83833"/>
        <dbReference type="ChEBI" id="CHEBI:83834"/>
        <dbReference type="EC" id="5.2.1.8"/>
    </reaction>
</comment>
<feature type="chain" id="PRO_5020919099" description="peptidylprolyl isomerase" evidence="8">
    <location>
        <begin position="19"/>
        <end position="332"/>
    </location>
</feature>
<evidence type="ECO:0000259" key="9">
    <source>
        <dbReference type="PROSITE" id="PS50059"/>
    </source>
</evidence>
<keyword evidence="8" id="KW-0732">Signal</keyword>
<dbReference type="InterPro" id="IPR001179">
    <property type="entry name" value="PPIase_FKBP_dom"/>
</dbReference>
<dbReference type="RefSeq" id="WP_133984757.1">
    <property type="nucleotide sequence ID" value="NZ_SOCE01000003.1"/>
</dbReference>
<feature type="region of interest" description="Disordered" evidence="7">
    <location>
        <begin position="243"/>
        <end position="281"/>
    </location>
</feature>
<keyword evidence="11" id="KW-1185">Reference proteome</keyword>
<sequence length="332" mass="33819">MRKLLSLVAVLALGSSLAACGSDDSKAGGDFGKSGIKVTEEFGKKPTVTHRDGEPDKSLVTEVLKEGDGPVVTKGELLTANYLGQIWRDNKVFDNSYDRGAPSSFPIGVGGVISGWDEGLVGKKIGSRVLMSIPADKGYGPSGGNEKAGITKDDTLIFVVDLVGAAANDTKLDADPVAAPATPFKVTGELNAEPKVTVPAGTKPPAKPGKPVVIATGKGKPVEKASQLVGRYVVYDYTGKKQASTWDGTPASASAPAQPGAPTDQLQVGPGPNGQTGALDGLAGIPIGSRVLVELPASKDDKGKTVNAFAVIDILNAFPAPKPASPAATPSN</sequence>
<name>A0A4R7SV04_9ACTN</name>
<dbReference type="Pfam" id="PF00254">
    <property type="entry name" value="FKBP_C"/>
    <property type="match status" value="1"/>
</dbReference>
<dbReference type="PANTHER" id="PTHR43811:SF19">
    <property type="entry name" value="39 KDA FK506-BINDING NUCLEAR PROTEIN"/>
    <property type="match status" value="1"/>
</dbReference>
<evidence type="ECO:0000256" key="6">
    <source>
        <dbReference type="PROSITE-ProRule" id="PRU00277"/>
    </source>
</evidence>
<evidence type="ECO:0000256" key="2">
    <source>
        <dbReference type="ARBA" id="ARBA00006577"/>
    </source>
</evidence>
<comment type="caution">
    <text evidence="10">The sequence shown here is derived from an EMBL/GenBank/DDBJ whole genome shotgun (WGS) entry which is preliminary data.</text>
</comment>
<dbReference type="OrthoDB" id="25996at2"/>
<proteinExistence type="inferred from homology"/>